<evidence type="ECO:0000256" key="6">
    <source>
        <dbReference type="PROSITE-ProRule" id="PRU00169"/>
    </source>
</evidence>
<dbReference type="InterPro" id="IPR001867">
    <property type="entry name" value="OmpR/PhoB-type_DNA-bd"/>
</dbReference>
<evidence type="ECO:0000256" key="4">
    <source>
        <dbReference type="ARBA" id="ARBA00023125"/>
    </source>
</evidence>
<accession>A0A8J3QKV2</accession>
<dbReference type="EMBL" id="BONZ01000010">
    <property type="protein sequence ID" value="GIH12809.1"/>
    <property type="molecule type" value="Genomic_DNA"/>
</dbReference>
<evidence type="ECO:0000256" key="5">
    <source>
        <dbReference type="ARBA" id="ARBA00023163"/>
    </source>
</evidence>
<feature type="domain" description="Response regulatory" evidence="8">
    <location>
        <begin position="25"/>
        <end position="139"/>
    </location>
</feature>
<evidence type="ECO:0000313" key="10">
    <source>
        <dbReference type="EMBL" id="GIH12809.1"/>
    </source>
</evidence>
<dbReference type="PANTHER" id="PTHR48111">
    <property type="entry name" value="REGULATOR OF RPOS"/>
    <property type="match status" value="1"/>
</dbReference>
<dbReference type="SUPFAM" id="SSF52172">
    <property type="entry name" value="CheY-like"/>
    <property type="match status" value="1"/>
</dbReference>
<gene>
    <name evidence="10" type="ORF">Raf01_09810</name>
</gene>
<dbReference type="Pfam" id="PF00072">
    <property type="entry name" value="Response_reg"/>
    <property type="match status" value="1"/>
</dbReference>
<proteinExistence type="predicted"/>
<protein>
    <submittedName>
        <fullName evidence="10">DNA-binding response regulator</fullName>
    </submittedName>
</protein>
<dbReference type="RefSeq" id="WP_203916519.1">
    <property type="nucleotide sequence ID" value="NZ_BONZ01000010.1"/>
</dbReference>
<dbReference type="GO" id="GO:0005829">
    <property type="term" value="C:cytosol"/>
    <property type="evidence" value="ECO:0007669"/>
    <property type="project" value="TreeGrafter"/>
</dbReference>
<feature type="DNA-binding region" description="OmpR/PhoB-type" evidence="7">
    <location>
        <begin position="150"/>
        <end position="248"/>
    </location>
</feature>
<dbReference type="Gene3D" id="6.10.250.690">
    <property type="match status" value="1"/>
</dbReference>
<evidence type="ECO:0000256" key="7">
    <source>
        <dbReference type="PROSITE-ProRule" id="PRU01091"/>
    </source>
</evidence>
<dbReference type="GO" id="GO:0006355">
    <property type="term" value="P:regulation of DNA-templated transcription"/>
    <property type="evidence" value="ECO:0007669"/>
    <property type="project" value="InterPro"/>
</dbReference>
<keyword evidence="3" id="KW-0805">Transcription regulation</keyword>
<dbReference type="InterPro" id="IPR036388">
    <property type="entry name" value="WH-like_DNA-bd_sf"/>
</dbReference>
<keyword evidence="11" id="KW-1185">Reference proteome</keyword>
<evidence type="ECO:0000313" key="11">
    <source>
        <dbReference type="Proteomes" id="UP000642748"/>
    </source>
</evidence>
<dbReference type="InterPro" id="IPR001789">
    <property type="entry name" value="Sig_transdc_resp-reg_receiver"/>
</dbReference>
<dbReference type="GO" id="GO:0000156">
    <property type="term" value="F:phosphorelay response regulator activity"/>
    <property type="evidence" value="ECO:0007669"/>
    <property type="project" value="TreeGrafter"/>
</dbReference>
<evidence type="ECO:0000256" key="2">
    <source>
        <dbReference type="ARBA" id="ARBA00023012"/>
    </source>
</evidence>
<dbReference type="Gene3D" id="3.40.50.2300">
    <property type="match status" value="1"/>
</dbReference>
<dbReference type="CDD" id="cd00383">
    <property type="entry name" value="trans_reg_C"/>
    <property type="match status" value="1"/>
</dbReference>
<dbReference type="InterPro" id="IPR016032">
    <property type="entry name" value="Sig_transdc_resp-reg_C-effctor"/>
</dbReference>
<keyword evidence="4 7" id="KW-0238">DNA-binding</keyword>
<dbReference type="GO" id="GO:0032993">
    <property type="term" value="C:protein-DNA complex"/>
    <property type="evidence" value="ECO:0007669"/>
    <property type="project" value="TreeGrafter"/>
</dbReference>
<evidence type="ECO:0000256" key="1">
    <source>
        <dbReference type="ARBA" id="ARBA00022553"/>
    </source>
</evidence>
<evidence type="ECO:0000256" key="3">
    <source>
        <dbReference type="ARBA" id="ARBA00023015"/>
    </source>
</evidence>
<comment type="caution">
    <text evidence="10">The sequence shown here is derived from an EMBL/GenBank/DDBJ whole genome shotgun (WGS) entry which is preliminary data.</text>
</comment>
<dbReference type="FunFam" id="1.10.10.10:FF:000018">
    <property type="entry name" value="DNA-binding response regulator ResD"/>
    <property type="match status" value="1"/>
</dbReference>
<reference evidence="10" key="1">
    <citation type="submission" date="2021-01" db="EMBL/GenBank/DDBJ databases">
        <title>Whole genome shotgun sequence of Rugosimonospora africana NBRC 104875.</title>
        <authorList>
            <person name="Komaki H."/>
            <person name="Tamura T."/>
        </authorList>
    </citation>
    <scope>NUCLEOTIDE SEQUENCE</scope>
    <source>
        <strain evidence="10">NBRC 104875</strain>
    </source>
</reference>
<dbReference type="AlphaFoldDB" id="A0A8J3QKV2"/>
<dbReference type="SMART" id="SM00862">
    <property type="entry name" value="Trans_reg_C"/>
    <property type="match status" value="1"/>
</dbReference>
<keyword evidence="5" id="KW-0804">Transcription</keyword>
<feature type="modified residue" description="4-aspartylphosphate" evidence="6">
    <location>
        <position position="74"/>
    </location>
</feature>
<dbReference type="SMART" id="SM00448">
    <property type="entry name" value="REC"/>
    <property type="match status" value="1"/>
</dbReference>
<dbReference type="PROSITE" id="PS50110">
    <property type="entry name" value="RESPONSE_REGULATORY"/>
    <property type="match status" value="1"/>
</dbReference>
<dbReference type="InterPro" id="IPR011006">
    <property type="entry name" value="CheY-like_superfamily"/>
</dbReference>
<dbReference type="FunFam" id="3.40.50.2300:FF:000001">
    <property type="entry name" value="DNA-binding response regulator PhoB"/>
    <property type="match status" value="1"/>
</dbReference>
<dbReference type="PROSITE" id="PS51755">
    <property type="entry name" value="OMPR_PHOB"/>
    <property type="match status" value="1"/>
</dbReference>
<dbReference type="GO" id="GO:0000976">
    <property type="term" value="F:transcription cis-regulatory region binding"/>
    <property type="evidence" value="ECO:0007669"/>
    <property type="project" value="TreeGrafter"/>
</dbReference>
<organism evidence="10 11">
    <name type="scientific">Rugosimonospora africana</name>
    <dbReference type="NCBI Taxonomy" id="556532"/>
    <lineage>
        <taxon>Bacteria</taxon>
        <taxon>Bacillati</taxon>
        <taxon>Actinomycetota</taxon>
        <taxon>Actinomycetes</taxon>
        <taxon>Micromonosporales</taxon>
        <taxon>Micromonosporaceae</taxon>
        <taxon>Rugosimonospora</taxon>
    </lineage>
</organism>
<evidence type="ECO:0000259" key="8">
    <source>
        <dbReference type="PROSITE" id="PS50110"/>
    </source>
</evidence>
<keyword evidence="1 6" id="KW-0597">Phosphoprotein</keyword>
<keyword evidence="2" id="KW-0902">Two-component regulatory system</keyword>
<dbReference type="Pfam" id="PF00486">
    <property type="entry name" value="Trans_reg_C"/>
    <property type="match status" value="1"/>
</dbReference>
<dbReference type="InterPro" id="IPR039420">
    <property type="entry name" value="WalR-like"/>
</dbReference>
<dbReference type="SUPFAM" id="SSF46894">
    <property type="entry name" value="C-terminal effector domain of the bipartite response regulators"/>
    <property type="match status" value="1"/>
</dbReference>
<feature type="domain" description="OmpR/PhoB-type" evidence="9">
    <location>
        <begin position="150"/>
        <end position="248"/>
    </location>
</feature>
<dbReference type="Gene3D" id="1.10.10.10">
    <property type="entry name" value="Winged helix-like DNA-binding domain superfamily/Winged helix DNA-binding domain"/>
    <property type="match status" value="1"/>
</dbReference>
<name>A0A8J3QKV2_9ACTN</name>
<dbReference type="PANTHER" id="PTHR48111:SF4">
    <property type="entry name" value="DNA-BINDING DUAL TRANSCRIPTIONAL REGULATOR OMPR"/>
    <property type="match status" value="1"/>
</dbReference>
<sequence>MTPYERPLDRDASSAGAAGTGKGQAVLVVDDDPTVSDVVRRYLERAGYEVTLAGDGPAALAAFSRRRPDLVVLDLMLPGIDGLEVCRRLRTRADGVPIVMLTALGEEADRVLGLQLGADDYVTKPFSPRELVLRVQSVLRRTLTRPAPAPETLVDGGLRLDTARRIASLDGIELSLTVREFDLLVFLMRHPGRAFKRGELLDAVWGWTFGDQSTVTVHVRRLREKIERDAAAPQRILTVWGVGYRYERVTAAGGS</sequence>
<evidence type="ECO:0000259" key="9">
    <source>
        <dbReference type="PROSITE" id="PS51755"/>
    </source>
</evidence>
<dbReference type="Proteomes" id="UP000642748">
    <property type="component" value="Unassembled WGS sequence"/>
</dbReference>